<reference evidence="1 2" key="1">
    <citation type="submission" date="2020-02" db="EMBL/GenBank/DDBJ databases">
        <title>Draft genome sequence of Haematococcus lacustris strain NIES-144.</title>
        <authorList>
            <person name="Morimoto D."/>
            <person name="Nakagawa S."/>
            <person name="Yoshida T."/>
            <person name="Sawayama S."/>
        </authorList>
    </citation>
    <scope>NUCLEOTIDE SEQUENCE [LARGE SCALE GENOMIC DNA]</scope>
    <source>
        <strain evidence="1 2">NIES-144</strain>
    </source>
</reference>
<evidence type="ECO:0000313" key="2">
    <source>
        <dbReference type="Proteomes" id="UP000485058"/>
    </source>
</evidence>
<accession>A0A699Z6K5</accession>
<dbReference type="EMBL" id="BLLF01000779">
    <property type="protein sequence ID" value="GFH14898.1"/>
    <property type="molecule type" value="Genomic_DNA"/>
</dbReference>
<sequence length="104" mass="10934">MGLTLLTFEVVPFDSHVSSASFRASYANANAKNPEARFLKQELAGSGWVTIATRLHFGIQVLCWRSPGYNSGSADWACAACQPAGTTGGSLRACHRARGGGSNS</sequence>
<gene>
    <name evidence="1" type="ORF">HaLaN_11034</name>
</gene>
<keyword evidence="2" id="KW-1185">Reference proteome</keyword>
<comment type="caution">
    <text evidence="1">The sequence shown here is derived from an EMBL/GenBank/DDBJ whole genome shotgun (WGS) entry which is preliminary data.</text>
</comment>
<organism evidence="1 2">
    <name type="scientific">Haematococcus lacustris</name>
    <name type="common">Green alga</name>
    <name type="synonym">Haematococcus pluvialis</name>
    <dbReference type="NCBI Taxonomy" id="44745"/>
    <lineage>
        <taxon>Eukaryota</taxon>
        <taxon>Viridiplantae</taxon>
        <taxon>Chlorophyta</taxon>
        <taxon>core chlorophytes</taxon>
        <taxon>Chlorophyceae</taxon>
        <taxon>CS clade</taxon>
        <taxon>Chlamydomonadales</taxon>
        <taxon>Haematococcaceae</taxon>
        <taxon>Haematococcus</taxon>
    </lineage>
</organism>
<dbReference type="Proteomes" id="UP000485058">
    <property type="component" value="Unassembled WGS sequence"/>
</dbReference>
<name>A0A699Z6K5_HAELA</name>
<proteinExistence type="predicted"/>
<protein>
    <submittedName>
        <fullName evidence="1">Uncharacterized protein</fullName>
    </submittedName>
</protein>
<dbReference type="AlphaFoldDB" id="A0A699Z6K5"/>
<evidence type="ECO:0000313" key="1">
    <source>
        <dbReference type="EMBL" id="GFH14898.1"/>
    </source>
</evidence>